<feature type="transmembrane region" description="Helical" evidence="5">
    <location>
        <begin position="301"/>
        <end position="320"/>
    </location>
</feature>
<sequence>MDYGRRVLSLTAGIAGMIGVGSIYAISAWNAELKDLLHFSQAGISTVSSMALLGAYLSFFPGILFDRIGPFKSILLGGFGLAILHAVLYASLTYFPESVDAFAIGLCLLLVGQLSAFVIFSTMVANEGIFGVHNRGKIMATLTSAYSCGGAFFAFVFQHAFVGDVPGYFVFVGTFLVAVCLFGWGALYRSRQTRRLSEEIVDGNVGVPVLSEEKLSLVSNDVTGVELLRDTRFWLLFVPVLIIIGAGLFVMSNVSFIVESLGGPAEQVPLMVALFSVSNTLCRLATGTLSDLVLSRYPRATFAAASVLMTVLTQLGFLWIPSSLLIIPVTMAGMAEGVMFGSFPVIMREAFGVKHYGKNYGLISFANCIGYPLFYSPISSFFYQRAAISLQPDGMQKCYGDACFRPVFLLIIGLSVVALVCCLKLISRQFKHHPRYHVLP</sequence>
<evidence type="ECO:0000256" key="3">
    <source>
        <dbReference type="ARBA" id="ARBA00022989"/>
    </source>
</evidence>
<reference evidence="6" key="1">
    <citation type="submission" date="2019-03" db="EMBL/GenBank/DDBJ databases">
        <title>Long read genome sequence of the mycoparasitic Pythium oligandrum ATCC 38472 isolated from sugarbeet rhizosphere.</title>
        <authorList>
            <person name="Gaulin E."/>
        </authorList>
    </citation>
    <scope>NUCLEOTIDE SEQUENCE</scope>
    <source>
        <strain evidence="6">ATCC 38472_TT</strain>
    </source>
</reference>
<dbReference type="Gene3D" id="1.20.1250.20">
    <property type="entry name" value="MFS general substrate transporter like domains"/>
    <property type="match status" value="2"/>
</dbReference>
<dbReference type="Proteomes" id="UP000794436">
    <property type="component" value="Unassembled WGS sequence"/>
</dbReference>
<keyword evidence="2 5" id="KW-0812">Transmembrane</keyword>
<feature type="transmembrane region" description="Helical" evidence="5">
    <location>
        <begin position="404"/>
        <end position="426"/>
    </location>
</feature>
<evidence type="ECO:0000256" key="2">
    <source>
        <dbReference type="ARBA" id="ARBA00022692"/>
    </source>
</evidence>
<comment type="subcellular location">
    <subcellularLocation>
        <location evidence="1">Membrane</location>
        <topology evidence="1">Multi-pass membrane protein</topology>
    </subcellularLocation>
</comment>
<dbReference type="PANTHER" id="PTHR21576:SF158">
    <property type="entry name" value="RIBOSOMAL RNA-PROCESSING PROTEIN 12-LIKE CONSERVED DOMAIN-CONTAINING PROTEIN"/>
    <property type="match status" value="1"/>
</dbReference>
<feature type="transmembrane region" description="Helical" evidence="5">
    <location>
        <begin position="270"/>
        <end position="294"/>
    </location>
</feature>
<feature type="transmembrane region" description="Helical" evidence="5">
    <location>
        <begin position="359"/>
        <end position="384"/>
    </location>
</feature>
<comment type="caution">
    <text evidence="6">The sequence shown here is derived from an EMBL/GenBank/DDBJ whole genome shotgun (WGS) entry which is preliminary data.</text>
</comment>
<dbReference type="OrthoDB" id="410267at2759"/>
<gene>
    <name evidence="6" type="ORF">Poli38472_005396</name>
</gene>
<evidence type="ECO:0008006" key="8">
    <source>
        <dbReference type="Google" id="ProtNLM"/>
    </source>
</evidence>
<evidence type="ECO:0000313" key="7">
    <source>
        <dbReference type="Proteomes" id="UP000794436"/>
    </source>
</evidence>
<keyword evidence="7" id="KW-1185">Reference proteome</keyword>
<keyword evidence="3 5" id="KW-1133">Transmembrane helix</keyword>
<dbReference type="EMBL" id="SPLM01000073">
    <property type="protein sequence ID" value="TMW62778.1"/>
    <property type="molecule type" value="Genomic_DNA"/>
</dbReference>
<proteinExistence type="predicted"/>
<dbReference type="InterPro" id="IPR036259">
    <property type="entry name" value="MFS_trans_sf"/>
</dbReference>
<organism evidence="6 7">
    <name type="scientific">Pythium oligandrum</name>
    <name type="common">Mycoparasitic fungus</name>
    <dbReference type="NCBI Taxonomy" id="41045"/>
    <lineage>
        <taxon>Eukaryota</taxon>
        <taxon>Sar</taxon>
        <taxon>Stramenopiles</taxon>
        <taxon>Oomycota</taxon>
        <taxon>Peronosporomycetes</taxon>
        <taxon>Pythiales</taxon>
        <taxon>Pythiaceae</taxon>
        <taxon>Pythium</taxon>
    </lineage>
</organism>
<dbReference type="GO" id="GO:0016020">
    <property type="term" value="C:membrane"/>
    <property type="evidence" value="ECO:0007669"/>
    <property type="project" value="UniProtKB-SubCell"/>
</dbReference>
<dbReference type="Pfam" id="PF07690">
    <property type="entry name" value="MFS_1"/>
    <property type="match status" value="1"/>
</dbReference>
<evidence type="ECO:0000256" key="4">
    <source>
        <dbReference type="ARBA" id="ARBA00023136"/>
    </source>
</evidence>
<feature type="transmembrane region" description="Helical" evidence="5">
    <location>
        <begin position="233"/>
        <end position="258"/>
    </location>
</feature>
<feature type="transmembrane region" description="Helical" evidence="5">
    <location>
        <begin position="167"/>
        <end position="187"/>
    </location>
</feature>
<feature type="transmembrane region" description="Helical" evidence="5">
    <location>
        <begin position="74"/>
        <end position="95"/>
    </location>
</feature>
<evidence type="ECO:0000256" key="5">
    <source>
        <dbReference type="SAM" id="Phobius"/>
    </source>
</evidence>
<evidence type="ECO:0000313" key="6">
    <source>
        <dbReference type="EMBL" id="TMW62778.1"/>
    </source>
</evidence>
<dbReference type="InterPro" id="IPR011701">
    <property type="entry name" value="MFS"/>
</dbReference>
<protein>
    <recommendedName>
        <fullName evidence="8">Major facilitator superfamily (MFS) profile domain-containing protein</fullName>
    </recommendedName>
</protein>
<dbReference type="SUPFAM" id="SSF103473">
    <property type="entry name" value="MFS general substrate transporter"/>
    <property type="match status" value="1"/>
</dbReference>
<feature type="transmembrane region" description="Helical" evidence="5">
    <location>
        <begin position="101"/>
        <end position="126"/>
    </location>
</feature>
<dbReference type="PANTHER" id="PTHR21576">
    <property type="entry name" value="UNCHARACTERIZED NODULIN-LIKE PROTEIN"/>
    <property type="match status" value="1"/>
</dbReference>
<evidence type="ECO:0000256" key="1">
    <source>
        <dbReference type="ARBA" id="ARBA00004141"/>
    </source>
</evidence>
<feature type="transmembrane region" description="Helical" evidence="5">
    <location>
        <begin position="39"/>
        <end position="62"/>
    </location>
</feature>
<keyword evidence="4 5" id="KW-0472">Membrane</keyword>
<feature type="transmembrane region" description="Helical" evidence="5">
    <location>
        <begin position="7"/>
        <end position="27"/>
    </location>
</feature>
<accession>A0A8K1CGW6</accession>
<feature type="transmembrane region" description="Helical" evidence="5">
    <location>
        <begin position="138"/>
        <end position="161"/>
    </location>
</feature>
<feature type="transmembrane region" description="Helical" evidence="5">
    <location>
        <begin position="326"/>
        <end position="347"/>
    </location>
</feature>
<dbReference type="GO" id="GO:0022857">
    <property type="term" value="F:transmembrane transporter activity"/>
    <property type="evidence" value="ECO:0007669"/>
    <property type="project" value="InterPro"/>
</dbReference>
<dbReference type="AlphaFoldDB" id="A0A8K1CGW6"/>
<name>A0A8K1CGW6_PYTOL</name>